<dbReference type="GO" id="GO:0004826">
    <property type="term" value="F:phenylalanine-tRNA ligase activity"/>
    <property type="evidence" value="ECO:0007669"/>
    <property type="project" value="UniProtKB-EC"/>
</dbReference>
<evidence type="ECO:0000313" key="3">
    <source>
        <dbReference type="Proteomes" id="UP000596742"/>
    </source>
</evidence>
<protein>
    <submittedName>
        <fullName evidence="2">Phenylalanyl-tRNA synthetase beta chain</fullName>
        <ecNumber evidence="2">6.1.1.20</ecNumber>
    </submittedName>
</protein>
<feature type="non-terminal residue" evidence="2">
    <location>
        <position position="1"/>
    </location>
</feature>
<dbReference type="GO" id="GO:0006432">
    <property type="term" value="P:phenylalanyl-tRNA aminoacylation"/>
    <property type="evidence" value="ECO:0007669"/>
    <property type="project" value="InterPro"/>
</dbReference>
<proteinExistence type="predicted"/>
<dbReference type="OrthoDB" id="1698572at2759"/>
<evidence type="ECO:0000313" key="2">
    <source>
        <dbReference type="EMBL" id="VDI26230.1"/>
    </source>
</evidence>
<dbReference type="PANTHER" id="PTHR10947">
    <property type="entry name" value="PHENYLALANYL-TRNA SYNTHETASE BETA CHAIN AND LEUCINE-RICH REPEAT-CONTAINING PROTEIN 47"/>
    <property type="match status" value="1"/>
</dbReference>
<keyword evidence="3" id="KW-1185">Reference proteome</keyword>
<dbReference type="PANTHER" id="PTHR10947:SF0">
    <property type="entry name" value="PHENYLALANINE--TRNA LIGASE BETA SUBUNIT"/>
    <property type="match status" value="1"/>
</dbReference>
<name>A0A8B6DZJ3_MYTGA</name>
<reference evidence="2" key="1">
    <citation type="submission" date="2018-11" db="EMBL/GenBank/DDBJ databases">
        <authorList>
            <person name="Alioto T."/>
            <person name="Alioto T."/>
        </authorList>
    </citation>
    <scope>NUCLEOTIDE SEQUENCE</scope>
</reference>
<dbReference type="EMBL" id="UYJE01004224">
    <property type="protein sequence ID" value="VDI26230.1"/>
    <property type="molecule type" value="Genomic_DNA"/>
</dbReference>
<comment type="caution">
    <text evidence="2">The sequence shown here is derived from an EMBL/GenBank/DDBJ whole genome shotgun (WGS) entry which is preliminary data.</text>
</comment>
<dbReference type="InterPro" id="IPR041616">
    <property type="entry name" value="PheRS_beta_core"/>
</dbReference>
<sequence>ILRIYIHLLVYKDFIIHKFIQLNYQNEPSHYVSNYTFSSKYPRKKNHKKYFIFTCITINISENIKYNLDLNEYFHSRMLKDLTTSHKSGNKTAHKMIDKFGSILRRFKHYDVADIPGQVLGRDNKQFFYILIFYDHGIALRKKNLSSLEHIHSVFNLASYKLRPAEHLIGRTTLLPGVLKTICNNKNMPLPLKLFEISDVMFCDKTKDVGARNERRLCAVNYNKSSGFEVMKGLLDRVMQLLEVPIVQSEHGYYIKSCKDATYFEGRCAEIIYNNSVIGKIGVLHPEVLKEFELTNPCSCMEFSIEPFL</sequence>
<dbReference type="Gene3D" id="3.30.930.10">
    <property type="entry name" value="Bira Bifunctional Protein, Domain 2"/>
    <property type="match status" value="1"/>
</dbReference>
<gene>
    <name evidence="2" type="ORF">MGAL_10B012203</name>
</gene>
<dbReference type="GO" id="GO:0009328">
    <property type="term" value="C:phenylalanine-tRNA ligase complex"/>
    <property type="evidence" value="ECO:0007669"/>
    <property type="project" value="TreeGrafter"/>
</dbReference>
<dbReference type="Proteomes" id="UP000596742">
    <property type="component" value="Unassembled WGS sequence"/>
</dbReference>
<keyword evidence="2" id="KW-0436">Ligase</keyword>
<dbReference type="AlphaFoldDB" id="A0A8B6DZJ3"/>
<dbReference type="SUPFAM" id="SSF55681">
    <property type="entry name" value="Class II aaRS and biotin synthetases"/>
    <property type="match status" value="1"/>
</dbReference>
<dbReference type="InterPro" id="IPR045864">
    <property type="entry name" value="aa-tRNA-synth_II/BPL/LPL"/>
</dbReference>
<dbReference type="EC" id="6.1.1.20" evidence="2"/>
<dbReference type="InterPro" id="IPR045060">
    <property type="entry name" value="Phe-tRNA-ligase_IIc_bsu"/>
</dbReference>
<dbReference type="Pfam" id="PF17759">
    <property type="entry name" value="tRNA_synthFbeta"/>
    <property type="match status" value="1"/>
</dbReference>
<keyword evidence="2" id="KW-0030">Aminoacyl-tRNA synthetase</keyword>
<organism evidence="2 3">
    <name type="scientific">Mytilus galloprovincialis</name>
    <name type="common">Mediterranean mussel</name>
    <dbReference type="NCBI Taxonomy" id="29158"/>
    <lineage>
        <taxon>Eukaryota</taxon>
        <taxon>Metazoa</taxon>
        <taxon>Spiralia</taxon>
        <taxon>Lophotrochozoa</taxon>
        <taxon>Mollusca</taxon>
        <taxon>Bivalvia</taxon>
        <taxon>Autobranchia</taxon>
        <taxon>Pteriomorphia</taxon>
        <taxon>Mytilida</taxon>
        <taxon>Mytiloidea</taxon>
        <taxon>Mytilidae</taxon>
        <taxon>Mytilinae</taxon>
        <taxon>Mytilus</taxon>
    </lineage>
</organism>
<accession>A0A8B6DZJ3</accession>
<evidence type="ECO:0000259" key="1">
    <source>
        <dbReference type="Pfam" id="PF17759"/>
    </source>
</evidence>
<feature type="domain" description="Phenylalanyl tRNA synthetase beta chain core" evidence="1">
    <location>
        <begin position="166"/>
        <end position="304"/>
    </location>
</feature>